<evidence type="ECO:0000313" key="2">
    <source>
        <dbReference type="EMBL" id="KNY28776.1"/>
    </source>
</evidence>
<dbReference type="Proteomes" id="UP000036923">
    <property type="component" value="Unassembled WGS sequence"/>
</dbReference>
<proteinExistence type="predicted"/>
<reference evidence="3" key="1">
    <citation type="submission" date="2015-07" db="EMBL/GenBank/DDBJ databases">
        <title>Near-Complete Genome Sequence of the Cellulolytic Bacterium Bacteroides (Pseudobacteroides) cellulosolvens ATCC 35603.</title>
        <authorList>
            <person name="Dassa B."/>
            <person name="Utturkar S.M."/>
            <person name="Klingeman D.M."/>
            <person name="Hurt R.A."/>
            <person name="Keller M."/>
            <person name="Xu J."/>
            <person name="Reddy Y.H.K."/>
            <person name="Borovok I."/>
            <person name="Grinberg I.R."/>
            <person name="Lamed R."/>
            <person name="Zhivin O."/>
            <person name="Bayer E.A."/>
            <person name="Brown S.D."/>
        </authorList>
    </citation>
    <scope>NUCLEOTIDE SEQUENCE [LARGE SCALE GENOMIC DNA]</scope>
    <source>
        <strain evidence="3">DSM 2933</strain>
    </source>
</reference>
<comment type="caution">
    <text evidence="2">The sequence shown here is derived from an EMBL/GenBank/DDBJ whole genome shotgun (WGS) entry which is preliminary data.</text>
</comment>
<dbReference type="OrthoDB" id="4187110at2"/>
<feature type="transmembrane region" description="Helical" evidence="1">
    <location>
        <begin position="226"/>
        <end position="245"/>
    </location>
</feature>
<protein>
    <recommendedName>
        <fullName evidence="4">ABC-2 type transporter</fullName>
    </recommendedName>
</protein>
<dbReference type="STRING" id="398512.Bccel_4050"/>
<feature type="transmembrane region" description="Helical" evidence="1">
    <location>
        <begin position="21"/>
        <end position="42"/>
    </location>
</feature>
<evidence type="ECO:0000313" key="3">
    <source>
        <dbReference type="Proteomes" id="UP000036923"/>
    </source>
</evidence>
<dbReference type="EMBL" id="LGTC01000001">
    <property type="protein sequence ID" value="KNY28776.1"/>
    <property type="molecule type" value="Genomic_DNA"/>
</dbReference>
<organism evidence="2 3">
    <name type="scientific">Pseudobacteroides cellulosolvens ATCC 35603 = DSM 2933</name>
    <dbReference type="NCBI Taxonomy" id="398512"/>
    <lineage>
        <taxon>Bacteria</taxon>
        <taxon>Bacillati</taxon>
        <taxon>Bacillota</taxon>
        <taxon>Clostridia</taxon>
        <taxon>Eubacteriales</taxon>
        <taxon>Oscillospiraceae</taxon>
        <taxon>Pseudobacteroides</taxon>
    </lineage>
</organism>
<feature type="transmembrane region" description="Helical" evidence="1">
    <location>
        <begin position="179"/>
        <end position="196"/>
    </location>
</feature>
<sequence length="253" mass="27898">MKSLNAFLRKEYIEAVRTHKFIIIIAAVMFFAVADPAMLKLLPHILKNQMEMIDISKMKFDQFTAMANYTKDLFQISTFVIVLALSGLIAGEKNNKTLTIPVSMGCNAYGIVGGKFLLYGIFTGIVSMAGMLTSYYYSGIIFGNSFGIIPALKAGALYGLYFMFVVSVVSFYSSLVQKTFIAGIMSLVTIFLMRGAEGLFNFKRLFPTYILGDANTFNASLQSDTIISIAITLLAIIVLNLLAALKLKRTELI</sequence>
<evidence type="ECO:0000256" key="1">
    <source>
        <dbReference type="SAM" id="Phobius"/>
    </source>
</evidence>
<evidence type="ECO:0008006" key="4">
    <source>
        <dbReference type="Google" id="ProtNLM"/>
    </source>
</evidence>
<feature type="transmembrane region" description="Helical" evidence="1">
    <location>
        <begin position="149"/>
        <end position="172"/>
    </location>
</feature>
<keyword evidence="3" id="KW-1185">Reference proteome</keyword>
<accession>A0A0L6JSH2</accession>
<keyword evidence="1" id="KW-0812">Transmembrane</keyword>
<feature type="transmembrane region" description="Helical" evidence="1">
    <location>
        <begin position="116"/>
        <end position="137"/>
    </location>
</feature>
<dbReference type="RefSeq" id="WP_036936259.1">
    <property type="nucleotide sequence ID" value="NZ_JQKC01000002.1"/>
</dbReference>
<name>A0A0L6JSH2_9FIRM</name>
<dbReference type="eggNOG" id="COG1277">
    <property type="taxonomic scope" value="Bacteria"/>
</dbReference>
<keyword evidence="1" id="KW-0472">Membrane</keyword>
<gene>
    <name evidence="2" type="ORF">Bccel_4050</name>
</gene>
<keyword evidence="1" id="KW-1133">Transmembrane helix</keyword>
<dbReference type="AlphaFoldDB" id="A0A0L6JSH2"/>
<feature type="transmembrane region" description="Helical" evidence="1">
    <location>
        <begin position="73"/>
        <end position="91"/>
    </location>
</feature>